<proteinExistence type="inferred from homology"/>
<comment type="similarity">
    <text evidence="1 5">Belongs to the CoaE family.</text>
</comment>
<evidence type="ECO:0000313" key="7">
    <source>
        <dbReference type="EMBL" id="MBC2770725.1"/>
    </source>
</evidence>
<comment type="pathway">
    <text evidence="5">Cofactor biosynthesis; coenzyme A biosynthesis; CoA from (R)-pantothenate: step 5/5.</text>
</comment>
<dbReference type="Gene3D" id="3.40.50.300">
    <property type="entry name" value="P-loop containing nucleotide triphosphate hydrolases"/>
    <property type="match status" value="1"/>
</dbReference>
<keyword evidence="2 5" id="KW-0547">Nucleotide-binding</keyword>
<evidence type="ECO:0000256" key="1">
    <source>
        <dbReference type="ARBA" id="ARBA00009018"/>
    </source>
</evidence>
<evidence type="ECO:0000256" key="4">
    <source>
        <dbReference type="ARBA" id="ARBA00022993"/>
    </source>
</evidence>
<dbReference type="AlphaFoldDB" id="A0A842HVA7"/>
<evidence type="ECO:0000256" key="3">
    <source>
        <dbReference type="ARBA" id="ARBA00022840"/>
    </source>
</evidence>
<protein>
    <recommendedName>
        <fullName evidence="5 6">Dephospho-CoA kinase</fullName>
        <ecNumber evidence="5 6">2.7.1.24</ecNumber>
    </recommendedName>
    <alternativeName>
        <fullName evidence="5">Dephosphocoenzyme A kinase</fullName>
    </alternativeName>
</protein>
<dbReference type="CDD" id="cd02022">
    <property type="entry name" value="DPCK"/>
    <property type="match status" value="1"/>
</dbReference>
<dbReference type="SUPFAM" id="SSF52540">
    <property type="entry name" value="P-loop containing nucleoside triphosphate hydrolases"/>
    <property type="match status" value="1"/>
</dbReference>
<dbReference type="InterPro" id="IPR027417">
    <property type="entry name" value="P-loop_NTPase"/>
</dbReference>
<keyword evidence="8" id="KW-1185">Reference proteome</keyword>
<dbReference type="RefSeq" id="WP_185780395.1">
    <property type="nucleotide sequence ID" value="NZ_JACJUU010000011.1"/>
</dbReference>
<dbReference type="PANTHER" id="PTHR10695">
    <property type="entry name" value="DEPHOSPHO-COA KINASE-RELATED"/>
    <property type="match status" value="1"/>
</dbReference>
<dbReference type="PANTHER" id="PTHR10695:SF46">
    <property type="entry name" value="BIFUNCTIONAL COENZYME A SYNTHASE-RELATED"/>
    <property type="match status" value="1"/>
</dbReference>
<dbReference type="GO" id="GO:0005737">
    <property type="term" value="C:cytoplasm"/>
    <property type="evidence" value="ECO:0007669"/>
    <property type="project" value="UniProtKB-SubCell"/>
</dbReference>
<keyword evidence="5 7" id="KW-0418">Kinase</keyword>
<keyword evidence="5 7" id="KW-0808">Transferase</keyword>
<dbReference type="GO" id="GO:0015937">
    <property type="term" value="P:coenzyme A biosynthetic process"/>
    <property type="evidence" value="ECO:0007669"/>
    <property type="project" value="UniProtKB-UniRule"/>
</dbReference>
<keyword evidence="5" id="KW-0963">Cytoplasm</keyword>
<evidence type="ECO:0000256" key="6">
    <source>
        <dbReference type="NCBIfam" id="TIGR00152"/>
    </source>
</evidence>
<name>A0A842HVA7_9BURK</name>
<accession>A0A842HVA7</accession>
<comment type="function">
    <text evidence="5">Catalyzes the phosphorylation of the 3'-hydroxyl group of dephosphocoenzyme A to form coenzyme A.</text>
</comment>
<keyword evidence="3 5" id="KW-0067">ATP-binding</keyword>
<dbReference type="GO" id="GO:0004140">
    <property type="term" value="F:dephospho-CoA kinase activity"/>
    <property type="evidence" value="ECO:0007669"/>
    <property type="project" value="UniProtKB-UniRule"/>
</dbReference>
<comment type="subcellular location">
    <subcellularLocation>
        <location evidence="5">Cytoplasm</location>
    </subcellularLocation>
</comment>
<keyword evidence="4 5" id="KW-0173">Coenzyme A biosynthesis</keyword>
<comment type="caution">
    <text evidence="7">The sequence shown here is derived from an EMBL/GenBank/DDBJ whole genome shotgun (WGS) entry which is preliminary data.</text>
</comment>
<evidence type="ECO:0000256" key="2">
    <source>
        <dbReference type="ARBA" id="ARBA00022741"/>
    </source>
</evidence>
<dbReference type="HAMAP" id="MF_00376">
    <property type="entry name" value="Dephospho_CoA_kinase"/>
    <property type="match status" value="1"/>
</dbReference>
<dbReference type="EMBL" id="JACJUU010000011">
    <property type="protein sequence ID" value="MBC2770725.1"/>
    <property type="molecule type" value="Genomic_DNA"/>
</dbReference>
<dbReference type="Pfam" id="PF01121">
    <property type="entry name" value="CoaE"/>
    <property type="match status" value="1"/>
</dbReference>
<dbReference type="InterPro" id="IPR001977">
    <property type="entry name" value="Depp_CoAkinase"/>
</dbReference>
<dbReference type="GO" id="GO:0005524">
    <property type="term" value="F:ATP binding"/>
    <property type="evidence" value="ECO:0007669"/>
    <property type="project" value="UniProtKB-UniRule"/>
</dbReference>
<dbReference type="NCBIfam" id="TIGR00152">
    <property type="entry name" value="dephospho-CoA kinase"/>
    <property type="match status" value="1"/>
</dbReference>
<comment type="catalytic activity">
    <reaction evidence="5">
        <text>3'-dephospho-CoA + ATP = ADP + CoA + H(+)</text>
        <dbReference type="Rhea" id="RHEA:18245"/>
        <dbReference type="ChEBI" id="CHEBI:15378"/>
        <dbReference type="ChEBI" id="CHEBI:30616"/>
        <dbReference type="ChEBI" id="CHEBI:57287"/>
        <dbReference type="ChEBI" id="CHEBI:57328"/>
        <dbReference type="ChEBI" id="CHEBI:456216"/>
        <dbReference type="EC" id="2.7.1.24"/>
    </reaction>
</comment>
<dbReference type="PROSITE" id="PS51219">
    <property type="entry name" value="DPCK"/>
    <property type="match status" value="1"/>
</dbReference>
<dbReference type="EC" id="2.7.1.24" evidence="5 6"/>
<gene>
    <name evidence="5" type="primary">coaE</name>
    <name evidence="7" type="ORF">GTU67_12480</name>
</gene>
<organism evidence="7 8">
    <name type="scientific">Pusillimonas minor</name>
    <dbReference type="NCBI Taxonomy" id="2697024"/>
    <lineage>
        <taxon>Bacteria</taxon>
        <taxon>Pseudomonadati</taxon>
        <taxon>Pseudomonadota</taxon>
        <taxon>Betaproteobacteria</taxon>
        <taxon>Burkholderiales</taxon>
        <taxon>Alcaligenaceae</taxon>
        <taxon>Pusillimonas</taxon>
    </lineage>
</organism>
<reference evidence="7 8" key="1">
    <citation type="submission" date="2020-08" db="EMBL/GenBank/DDBJ databases">
        <title>Paraeoetvoesia sp. YC-7-48 draft genome sequence.</title>
        <authorList>
            <person name="Yao L."/>
        </authorList>
    </citation>
    <scope>NUCLEOTIDE SEQUENCE [LARGE SCALE GENOMIC DNA]</scope>
    <source>
        <strain evidence="8">YC-7-48</strain>
    </source>
</reference>
<evidence type="ECO:0000313" key="8">
    <source>
        <dbReference type="Proteomes" id="UP000545386"/>
    </source>
</evidence>
<dbReference type="Proteomes" id="UP000545386">
    <property type="component" value="Unassembled WGS sequence"/>
</dbReference>
<dbReference type="UniPathway" id="UPA00241">
    <property type="reaction ID" value="UER00356"/>
</dbReference>
<evidence type="ECO:0000256" key="5">
    <source>
        <dbReference type="HAMAP-Rule" id="MF_00376"/>
    </source>
</evidence>
<sequence length="202" mass="21812">MLKIGLTGGIGSGKTRVADLFQAWGAAVIDTDVIAHQLTAPGGLAIEPIRAAFGNGVLTPDAALDRAAMRELVFQDAEARGRLEAIIHPLIAQVTQAQAEVASGCYLVFVVPLLVESKRWVSRVDRVCVVDCDPETQIARVQARSGLTPEAIRRIMMAQATREARLAVAHDVVLNDGQTTPEQLQHRARQLHDKWCVLGAHS</sequence>
<feature type="binding site" evidence="5">
    <location>
        <begin position="11"/>
        <end position="16"/>
    </location>
    <ligand>
        <name>ATP</name>
        <dbReference type="ChEBI" id="CHEBI:30616"/>
    </ligand>
</feature>